<dbReference type="InterPro" id="IPR025799">
    <property type="entry name" value="Arg_MeTrfase"/>
</dbReference>
<feature type="domain" description="Protein arginine N-methyltransferase" evidence="4">
    <location>
        <begin position="193"/>
        <end position="294"/>
    </location>
</feature>
<evidence type="ECO:0000259" key="4">
    <source>
        <dbReference type="Pfam" id="PF22528"/>
    </source>
</evidence>
<evidence type="ECO:0000256" key="1">
    <source>
        <dbReference type="ARBA" id="ARBA00022603"/>
    </source>
</evidence>
<gene>
    <name evidence="5" type="ORF">C4520_17520</name>
</gene>
<proteinExistence type="predicted"/>
<evidence type="ECO:0000256" key="2">
    <source>
        <dbReference type="ARBA" id="ARBA00022679"/>
    </source>
</evidence>
<dbReference type="InterPro" id="IPR055135">
    <property type="entry name" value="PRMT_dom"/>
</dbReference>
<keyword evidence="2" id="KW-0808">Transferase</keyword>
<dbReference type="EMBL" id="QZKU01000120">
    <property type="protein sequence ID" value="RJP17120.1"/>
    <property type="molecule type" value="Genomic_DNA"/>
</dbReference>
<dbReference type="PANTHER" id="PTHR11006:SF4">
    <property type="entry name" value="PROTEIN ARGININE N-METHYLTRANSFERASE 7"/>
    <property type="match status" value="1"/>
</dbReference>
<dbReference type="PANTHER" id="PTHR11006">
    <property type="entry name" value="PROTEIN ARGININE N-METHYLTRANSFERASE"/>
    <property type="match status" value="1"/>
</dbReference>
<dbReference type="GO" id="GO:0016274">
    <property type="term" value="F:protein-arginine N-methyltransferase activity"/>
    <property type="evidence" value="ECO:0007669"/>
    <property type="project" value="InterPro"/>
</dbReference>
<accession>A0A3A4NIT4</accession>
<dbReference type="SUPFAM" id="SSF53335">
    <property type="entry name" value="S-adenosyl-L-methionine-dependent methyltransferases"/>
    <property type="match status" value="1"/>
</dbReference>
<evidence type="ECO:0000256" key="3">
    <source>
        <dbReference type="ARBA" id="ARBA00022691"/>
    </source>
</evidence>
<dbReference type="GO" id="GO:0042054">
    <property type="term" value="F:histone methyltransferase activity"/>
    <property type="evidence" value="ECO:0007669"/>
    <property type="project" value="TreeGrafter"/>
</dbReference>
<dbReference type="PROSITE" id="PS51678">
    <property type="entry name" value="SAM_MT_PRMT"/>
    <property type="match status" value="1"/>
</dbReference>
<dbReference type="Gene3D" id="3.40.50.150">
    <property type="entry name" value="Vaccinia Virus protein VP39"/>
    <property type="match status" value="1"/>
</dbReference>
<dbReference type="InterPro" id="IPR029063">
    <property type="entry name" value="SAM-dependent_MTases_sf"/>
</dbReference>
<dbReference type="Gene3D" id="2.70.160.11">
    <property type="entry name" value="Hnrnp arginine n-methyltransferase1"/>
    <property type="match status" value="1"/>
</dbReference>
<dbReference type="AlphaFoldDB" id="A0A3A4NIT4"/>
<dbReference type="Proteomes" id="UP000265882">
    <property type="component" value="Unassembled WGS sequence"/>
</dbReference>
<sequence length="333" mass="37112">MLLIPHYVEHPFYSNPALHLLYISDENRVVPFQNAIEQVVSEGCCVAEIGAGCGILSRAAARAGAKKVYAIEKEPEILRFAERVIISAGMQDSVSLIFGSSFSISLPEKVDVLIAEIIGGIGNDEGISSVIEDARGRFLKSGGAIIPKKIDVFICPVCAEEAYSQISSVYEKDLIVAPYEARRPFKAYYEIIGMPPSELLSKPERLDAIDLYGHTEIFFRRKFRFSVSRNARFTGFAAWFVTELTGDVILDTSPWAPPTCWGQSYFAIKHTVPVVRGDVIELIFSAMHDKQAKRPYYVWEGTVNRKAGNKKPFYESNFQGEIEALEPEKRAIG</sequence>
<organism evidence="5 6">
    <name type="scientific">Abyssobacteria bacterium (strain SURF_5)</name>
    <dbReference type="NCBI Taxonomy" id="2093360"/>
    <lineage>
        <taxon>Bacteria</taxon>
        <taxon>Pseudomonadati</taxon>
        <taxon>Candidatus Hydrogenedentota</taxon>
        <taxon>Candidatus Abyssobacteria</taxon>
    </lineage>
</organism>
<dbReference type="Pfam" id="PF06325">
    <property type="entry name" value="PrmA"/>
    <property type="match status" value="1"/>
</dbReference>
<keyword evidence="1" id="KW-0489">Methyltransferase</keyword>
<keyword evidence="3" id="KW-0949">S-adenosyl-L-methionine</keyword>
<dbReference type="Pfam" id="PF22528">
    <property type="entry name" value="PRMT_C"/>
    <property type="match status" value="1"/>
</dbReference>
<evidence type="ECO:0000313" key="6">
    <source>
        <dbReference type="Proteomes" id="UP000265882"/>
    </source>
</evidence>
<protein>
    <recommendedName>
        <fullName evidence="4">Protein arginine N-methyltransferase domain-containing protein</fullName>
    </recommendedName>
</protein>
<reference evidence="5 6" key="1">
    <citation type="journal article" date="2017" name="ISME J.">
        <title>Energy and carbon metabolisms in a deep terrestrial subsurface fluid microbial community.</title>
        <authorList>
            <person name="Momper L."/>
            <person name="Jungbluth S.P."/>
            <person name="Lee M.D."/>
            <person name="Amend J.P."/>
        </authorList>
    </citation>
    <scope>NUCLEOTIDE SEQUENCE [LARGE SCALE GENOMIC DNA]</scope>
    <source>
        <strain evidence="5">SURF_5</strain>
    </source>
</reference>
<evidence type="ECO:0000313" key="5">
    <source>
        <dbReference type="EMBL" id="RJP17120.1"/>
    </source>
</evidence>
<dbReference type="GO" id="GO:0032259">
    <property type="term" value="P:methylation"/>
    <property type="evidence" value="ECO:0007669"/>
    <property type="project" value="UniProtKB-KW"/>
</dbReference>
<dbReference type="CDD" id="cd02440">
    <property type="entry name" value="AdoMet_MTases"/>
    <property type="match status" value="1"/>
</dbReference>
<name>A0A3A4NIT4_ABYX5</name>
<comment type="caution">
    <text evidence="5">The sequence shown here is derived from an EMBL/GenBank/DDBJ whole genome shotgun (WGS) entry which is preliminary data.</text>
</comment>